<dbReference type="Gene3D" id="2.60.120.200">
    <property type="match status" value="1"/>
</dbReference>
<dbReference type="SUPFAM" id="SSF49899">
    <property type="entry name" value="Concanavalin A-like lectins/glucanases"/>
    <property type="match status" value="1"/>
</dbReference>
<keyword evidence="1" id="KW-0732">Signal</keyword>
<evidence type="ECO:0000256" key="1">
    <source>
        <dbReference type="SAM" id="SignalP"/>
    </source>
</evidence>
<dbReference type="EMBL" id="JAUOTP010000003">
    <property type="protein sequence ID" value="MDO6414341.1"/>
    <property type="molecule type" value="Genomic_DNA"/>
</dbReference>
<protein>
    <submittedName>
        <fullName evidence="2">LamG-like jellyroll fold domain-containing protein</fullName>
    </submittedName>
</protein>
<dbReference type="InterPro" id="IPR013320">
    <property type="entry name" value="ConA-like_dom_sf"/>
</dbReference>
<organism evidence="2 3">
    <name type="scientific">Sphingomonas natans</name>
    <dbReference type="NCBI Taxonomy" id="3063330"/>
    <lineage>
        <taxon>Bacteria</taxon>
        <taxon>Pseudomonadati</taxon>
        <taxon>Pseudomonadota</taxon>
        <taxon>Alphaproteobacteria</taxon>
        <taxon>Sphingomonadales</taxon>
        <taxon>Sphingomonadaceae</taxon>
        <taxon>Sphingomonas</taxon>
    </lineage>
</organism>
<name>A0ABT8Y7P8_9SPHN</name>
<dbReference type="RefSeq" id="WP_303541431.1">
    <property type="nucleotide sequence ID" value="NZ_JAUOTP010000003.1"/>
</dbReference>
<evidence type="ECO:0000313" key="2">
    <source>
        <dbReference type="EMBL" id="MDO6414341.1"/>
    </source>
</evidence>
<reference evidence="2" key="1">
    <citation type="submission" date="2023-07" db="EMBL/GenBank/DDBJ databases">
        <authorList>
            <person name="Kim M."/>
        </authorList>
    </citation>
    <scope>NUCLEOTIDE SEQUENCE</scope>
    <source>
        <strain evidence="2">BIUV-7</strain>
    </source>
</reference>
<comment type="caution">
    <text evidence="2">The sequence shown here is derived from an EMBL/GenBank/DDBJ whole genome shotgun (WGS) entry which is preliminary data.</text>
</comment>
<accession>A0ABT8Y7P8</accession>
<feature type="chain" id="PRO_5047492949" evidence="1">
    <location>
        <begin position="23"/>
        <end position="1281"/>
    </location>
</feature>
<keyword evidence="3" id="KW-1185">Reference proteome</keyword>
<evidence type="ECO:0000313" key="3">
    <source>
        <dbReference type="Proteomes" id="UP001169764"/>
    </source>
</evidence>
<dbReference type="Proteomes" id="UP001169764">
    <property type="component" value="Unassembled WGS sequence"/>
</dbReference>
<feature type="signal peptide" evidence="1">
    <location>
        <begin position="1"/>
        <end position="22"/>
    </location>
</feature>
<gene>
    <name evidence="2" type="ORF">Q4F19_08095</name>
</gene>
<proteinExistence type="predicted"/>
<sequence>MSMIARRLILIASTCLAASAQAQSGAETSLGDGLLFSLSGDTGLVAEKAAGKAAPIFADGAKIIPDGRSGSALGLANELTLAWPAPGNIMAQRGTLSFFFRARTPLGTTPFPLFRIGDSDGTSWDMAWGRIDWNGHGFDAFVTDTGLARTRVSTKIDTIPTPTAWTHVTFGWDETSGVRLWINGKLVGHTDRKAVYDGGLFGFGPFQRIVSPHQVQSQYNFHRSGDIDELRIYDHMLDDAQVASLAAAQAPQVPAAPPRSLADAGTRADWWLRYGWNQQAPVYLSDASTRIRKVEFADTRDQKERMFRGTDGIRETTWPGVYNRSRLPGRHDYFELPDWNVYSTGGKSYTLTLPDEPWNRIEINGPAYGTLSDARGVLFRRAVGQERTSNALGQQHRGGVLRFDNVAQETPIEEIAAYDVTAGVEPADPVVLSYVLDARADPAFYPALDALRMTIAGRNIADERTAVVALPAGAPRKRLADEGPTALPVVHILVPGDFRDARSGGTAQRFAYGTENMDVGLDGIALDLPPMDVKATHGGLLPLNIRIKDPTWPDRDLLDINVSVKPGEARTLWLDTRDRILPPGANLAIDIAAAGGGFDAAKLDGTRIRALYKPASAAKAEHVADRFEQARDNLSFLVEEQPNSRAYPIWDRFERDISDVLRVDPANAVARSYWVEKNPNQPYASFTQDAASAGVPLWAFRQSQDLKLYRKFVDWWIDNRQIADGEFGGGLSDDTDLVNQWVPLALMGVEPARLAASQRRVLDATYANGMWSDGLSRIRADELHSYEEGINSVAQSLQISRGDPTAIERAMDVARNYPRLIAVNPAGHHHITSSYYSGTDIVREGIWGWQHPYSVLITHPGLLLADYNGAPAVKAALLPVLDDWLAHGKQAADGSWSFPSDIEWSTDAATGNGVVSAANVFWAAWTWTGDGKYLQPIDSDRIQKNLAGLSRLNADLLTRLPAGPPLARAIAQGSAKPAGSDNDRNLGGSTDADFARFVRWQQTGDKSILADLFGSEIESDAQRMHLLTEGHLWSDRVSVPSEMLQRTRLGGVAHRRNAYYPGNLVRWRFAEGTQAEDVAILIPSGDPRKFKVIAFNLSDRPVTATMIGDQLVAGAWSMTSGTDADGDDRADAPSAATSVTLEEGAKVPLALPPRQTIVFDFTLATPGEEPRTRADVGISGDDLALSGARLTAKIHSLGAKPSPAGTAALLDGTGRTLGTVRFAALAAPVDLQPRVASVTFAVPQAARKGPLTVRLALDGDPAEISADNNSATLGATIAEGR</sequence>
<dbReference type="Pfam" id="PF13385">
    <property type="entry name" value="Laminin_G_3"/>
    <property type="match status" value="1"/>
</dbReference>